<dbReference type="EC" id="2.7.13.3" evidence="2"/>
<dbReference type="Pfam" id="PF00512">
    <property type="entry name" value="HisKA"/>
    <property type="match status" value="1"/>
</dbReference>
<dbReference type="EMBL" id="BDCO01000002">
    <property type="protein sequence ID" value="GAT33145.1"/>
    <property type="molecule type" value="Genomic_DNA"/>
</dbReference>
<dbReference type="GO" id="GO:0000155">
    <property type="term" value="F:phosphorelay sensor kinase activity"/>
    <property type="evidence" value="ECO:0007669"/>
    <property type="project" value="InterPro"/>
</dbReference>
<feature type="domain" description="Response regulatory" evidence="6">
    <location>
        <begin position="96"/>
        <end position="212"/>
    </location>
</feature>
<evidence type="ECO:0000313" key="7">
    <source>
        <dbReference type="EMBL" id="GAT33145.1"/>
    </source>
</evidence>
<comment type="caution">
    <text evidence="7">The sequence shown here is derived from an EMBL/GenBank/DDBJ whole genome shotgun (WGS) entry which is preliminary data.</text>
</comment>
<dbReference type="SMART" id="SM00388">
    <property type="entry name" value="HisKA"/>
    <property type="match status" value="1"/>
</dbReference>
<dbReference type="InParanoid" id="A0A146G5W7"/>
<dbReference type="SMART" id="SM00448">
    <property type="entry name" value="REC"/>
    <property type="match status" value="1"/>
</dbReference>
<dbReference type="Gene3D" id="3.60.40.10">
    <property type="entry name" value="PPM-type phosphatase domain"/>
    <property type="match status" value="1"/>
</dbReference>
<dbReference type="InterPro" id="IPR001932">
    <property type="entry name" value="PPM-type_phosphatase-like_dom"/>
</dbReference>
<dbReference type="OrthoDB" id="9806704at2"/>
<evidence type="ECO:0000313" key="8">
    <source>
        <dbReference type="Proteomes" id="UP000076023"/>
    </source>
</evidence>
<dbReference type="STRING" id="690879.TSACC_21554"/>
<evidence type="ECO:0000256" key="5">
    <source>
        <dbReference type="SAM" id="Coils"/>
    </source>
</evidence>
<dbReference type="GO" id="GO:0016791">
    <property type="term" value="F:phosphatase activity"/>
    <property type="evidence" value="ECO:0007669"/>
    <property type="project" value="TreeGrafter"/>
</dbReference>
<keyword evidence="5" id="KW-0175">Coiled coil</keyword>
<dbReference type="InterPro" id="IPR052016">
    <property type="entry name" value="Bact_Sigma-Reg"/>
</dbReference>
<proteinExistence type="predicted"/>
<dbReference type="AlphaFoldDB" id="A0A146G5W7"/>
<dbReference type="Gene3D" id="3.40.50.2300">
    <property type="match status" value="1"/>
</dbReference>
<evidence type="ECO:0000256" key="4">
    <source>
        <dbReference type="PROSITE-ProRule" id="PRU00169"/>
    </source>
</evidence>
<dbReference type="PANTHER" id="PTHR43156">
    <property type="entry name" value="STAGE II SPORULATION PROTEIN E-RELATED"/>
    <property type="match status" value="1"/>
</dbReference>
<dbReference type="RefSeq" id="WP_075078913.1">
    <property type="nucleotide sequence ID" value="NZ_BDCO01000002.1"/>
</dbReference>
<organism evidence="7 8">
    <name type="scientific">Terrimicrobium sacchariphilum</name>
    <dbReference type="NCBI Taxonomy" id="690879"/>
    <lineage>
        <taxon>Bacteria</taxon>
        <taxon>Pseudomonadati</taxon>
        <taxon>Verrucomicrobiota</taxon>
        <taxon>Terrimicrobiia</taxon>
        <taxon>Terrimicrobiales</taxon>
        <taxon>Terrimicrobiaceae</taxon>
        <taxon>Terrimicrobium</taxon>
    </lineage>
</organism>
<gene>
    <name evidence="7" type="ORF">TSACC_21554</name>
</gene>
<dbReference type="FunCoup" id="A0A146G5W7">
    <property type="interactions" value="16"/>
</dbReference>
<accession>A0A146G5W7</accession>
<sequence length="476" mass="53677">MPEFDKASLSKLRHDLRTPINHIIGYGELLREDLVDQGITELSDLQRIEDAARRLLEMITESLSDDAPSPRPPALITAQDESIPVDSVTPPAITGHLLIVDDNAENSHLLARTLERQGHRTSEVQNGLEALALLAEKPFDVVLLDVLMPELDGYETLGRIKADPNLRHIPVIMISALDELKSVVRCIEAGAEDYLPKPFDPTLLRARVGACLEKKRFRDQEQAYLEQIDETRKRLQSELQEAARYVSSILPEPTDDPFHIRWAYNPSTELGGDSFGYHWIDEDHFAIYLLDVCGHGVGAALLSVAAINVMRTMSLQNVDFREPAEVLRGLNDTFPMERHNNMYFTIWYGVYHKGTARLRHTSGGHPPAVLFVPGEDAPRLLRSPGMLIGAMPGATFHSEDTQVPPGSRLCVFCDGAYEIRREKEEMLDFETEFLPFLNSHRASEKLPDELLTWIRSFSRQEALDDDYSFLTIDFPA</sequence>
<dbReference type="Pfam" id="PF07228">
    <property type="entry name" value="SpoIIE"/>
    <property type="match status" value="1"/>
</dbReference>
<dbReference type="PANTHER" id="PTHR43156:SF2">
    <property type="entry name" value="STAGE II SPORULATION PROTEIN E"/>
    <property type="match status" value="1"/>
</dbReference>
<evidence type="ECO:0000256" key="2">
    <source>
        <dbReference type="ARBA" id="ARBA00012438"/>
    </source>
</evidence>
<dbReference type="CDD" id="cd00082">
    <property type="entry name" value="HisKA"/>
    <property type="match status" value="1"/>
</dbReference>
<dbReference type="SMART" id="SM00331">
    <property type="entry name" value="PP2C_SIG"/>
    <property type="match status" value="1"/>
</dbReference>
<dbReference type="InterPro" id="IPR003661">
    <property type="entry name" value="HisK_dim/P_dom"/>
</dbReference>
<name>A0A146G5W7_TERSA</name>
<dbReference type="InterPro" id="IPR001789">
    <property type="entry name" value="Sig_transdc_resp-reg_receiver"/>
</dbReference>
<dbReference type="Pfam" id="PF00072">
    <property type="entry name" value="Response_reg"/>
    <property type="match status" value="1"/>
</dbReference>
<comment type="catalytic activity">
    <reaction evidence="1">
        <text>ATP + protein L-histidine = ADP + protein N-phospho-L-histidine.</text>
        <dbReference type="EC" id="2.7.13.3"/>
    </reaction>
</comment>
<dbReference type="SUPFAM" id="SSF52172">
    <property type="entry name" value="CheY-like"/>
    <property type="match status" value="1"/>
</dbReference>
<keyword evidence="3" id="KW-0378">Hydrolase</keyword>
<dbReference type="InterPro" id="IPR011006">
    <property type="entry name" value="CheY-like_superfamily"/>
</dbReference>
<reference evidence="8" key="1">
    <citation type="journal article" date="2017" name="Genome Announc.">
        <title>Draft Genome Sequence of Terrimicrobium sacchariphilum NM-5T, a Facultative Anaerobic Soil Bacterium of the Class Spartobacteria.</title>
        <authorList>
            <person name="Qiu Y.L."/>
            <person name="Tourlousse D.M."/>
            <person name="Matsuura N."/>
            <person name="Ohashi A."/>
            <person name="Sekiguchi Y."/>
        </authorList>
    </citation>
    <scope>NUCLEOTIDE SEQUENCE [LARGE SCALE GENOMIC DNA]</scope>
    <source>
        <strain evidence="8">NM-5</strain>
    </source>
</reference>
<dbReference type="SUPFAM" id="SSF47384">
    <property type="entry name" value="Homodimeric domain of signal transducing histidine kinase"/>
    <property type="match status" value="1"/>
</dbReference>
<dbReference type="InterPro" id="IPR036457">
    <property type="entry name" value="PPM-type-like_dom_sf"/>
</dbReference>
<dbReference type="InterPro" id="IPR036097">
    <property type="entry name" value="HisK_dim/P_sf"/>
</dbReference>
<keyword evidence="8" id="KW-1185">Reference proteome</keyword>
<protein>
    <recommendedName>
        <fullName evidence="2">histidine kinase</fullName>
        <ecNumber evidence="2">2.7.13.3</ecNumber>
    </recommendedName>
</protein>
<dbReference type="Gene3D" id="1.10.287.130">
    <property type="match status" value="1"/>
</dbReference>
<keyword evidence="4" id="KW-0597">Phosphoprotein</keyword>
<dbReference type="Proteomes" id="UP000076023">
    <property type="component" value="Unassembled WGS sequence"/>
</dbReference>
<feature type="modified residue" description="4-aspartylphosphate" evidence="4">
    <location>
        <position position="145"/>
    </location>
</feature>
<feature type="coiled-coil region" evidence="5">
    <location>
        <begin position="214"/>
        <end position="245"/>
    </location>
</feature>
<dbReference type="PROSITE" id="PS50110">
    <property type="entry name" value="RESPONSE_REGULATORY"/>
    <property type="match status" value="1"/>
</dbReference>
<evidence type="ECO:0000259" key="6">
    <source>
        <dbReference type="PROSITE" id="PS50110"/>
    </source>
</evidence>
<evidence type="ECO:0000256" key="1">
    <source>
        <dbReference type="ARBA" id="ARBA00000085"/>
    </source>
</evidence>
<evidence type="ECO:0000256" key="3">
    <source>
        <dbReference type="ARBA" id="ARBA00022801"/>
    </source>
</evidence>